<dbReference type="InterPro" id="IPR029069">
    <property type="entry name" value="HotDog_dom_sf"/>
</dbReference>
<dbReference type="SUPFAM" id="SSF54637">
    <property type="entry name" value="Thioesterase/thiol ester dehydrase-isomerase"/>
    <property type="match status" value="1"/>
</dbReference>
<dbReference type="EMBL" id="WNXQ01000002">
    <property type="protein sequence ID" value="MWB77279.1"/>
    <property type="molecule type" value="Genomic_DNA"/>
</dbReference>
<dbReference type="RefSeq" id="WP_160381544.1">
    <property type="nucleotide sequence ID" value="NZ_WNXQ01000002.1"/>
</dbReference>
<sequence length="278" mass="29935">MSGIDIDHLKGWIGSEQRREVTVTPTLAAQFCVTLDLAPPAGDAPLPQLFHWCLTMPETAHSGLGPDGHAARGGFLPPVPLPRRMWAGGALEFRGDIRTGDTVALVARVEDVTLKTGRSGTLVFATVRHDVTGPRGPVATERQDIVYREVSPTVLGDTPLGPRMPEPEITEAVAFDPVLLFRYSAVTFNGHRIHYDRSYCIEEEGYPGLIVHGPLQATRLAHLAARQLGRPLRHFAYRGTSPMFDGTPAALNAVTGAEGLSLWVSTGRGDTTMTAEAG</sequence>
<dbReference type="InterPro" id="IPR052741">
    <property type="entry name" value="Mitochondrial_HTD2"/>
</dbReference>
<name>A0A844WE94_9RHOB</name>
<gene>
    <name evidence="2" type="ORF">GLS40_04510</name>
</gene>
<keyword evidence="3" id="KW-1185">Reference proteome</keyword>
<dbReference type="Proteomes" id="UP000443843">
    <property type="component" value="Unassembled WGS sequence"/>
</dbReference>
<dbReference type="InterPro" id="IPR039569">
    <property type="entry name" value="FAS1-like_DH_region"/>
</dbReference>
<dbReference type="GO" id="GO:0019171">
    <property type="term" value="F:(3R)-hydroxyacyl-[acyl-carrier-protein] dehydratase activity"/>
    <property type="evidence" value="ECO:0007669"/>
    <property type="project" value="TreeGrafter"/>
</dbReference>
<dbReference type="Gene3D" id="3.10.129.10">
    <property type="entry name" value="Hotdog Thioesterase"/>
    <property type="match status" value="2"/>
</dbReference>
<evidence type="ECO:0000259" key="1">
    <source>
        <dbReference type="Pfam" id="PF13452"/>
    </source>
</evidence>
<dbReference type="PANTHER" id="PTHR28152:SF1">
    <property type="entry name" value="HYDROXYACYL-THIOESTER DEHYDRATASE TYPE 2, MITOCHONDRIAL"/>
    <property type="match status" value="1"/>
</dbReference>
<dbReference type="PANTHER" id="PTHR28152">
    <property type="entry name" value="HYDROXYACYL-THIOESTER DEHYDRATASE TYPE 2, MITOCHONDRIAL"/>
    <property type="match status" value="1"/>
</dbReference>
<protein>
    <submittedName>
        <fullName evidence="2">Protein dehydratase</fullName>
    </submittedName>
</protein>
<comment type="caution">
    <text evidence="2">The sequence shown here is derived from an EMBL/GenBank/DDBJ whole genome shotgun (WGS) entry which is preliminary data.</text>
</comment>
<proteinExistence type="predicted"/>
<dbReference type="AlphaFoldDB" id="A0A844WE94"/>
<dbReference type="Pfam" id="PF13452">
    <property type="entry name" value="FAS1_DH_region"/>
    <property type="match status" value="1"/>
</dbReference>
<evidence type="ECO:0000313" key="3">
    <source>
        <dbReference type="Proteomes" id="UP000443843"/>
    </source>
</evidence>
<evidence type="ECO:0000313" key="2">
    <source>
        <dbReference type="EMBL" id="MWB77279.1"/>
    </source>
</evidence>
<reference evidence="2 3" key="1">
    <citation type="submission" date="2019-11" db="EMBL/GenBank/DDBJ databases">
        <title>Pseudooceanicola pacifica sp. nov., isolated from deep-sea sediment of the Pacific Ocean.</title>
        <authorList>
            <person name="Lyu L."/>
        </authorList>
    </citation>
    <scope>NUCLEOTIDE SEQUENCE [LARGE SCALE GENOMIC DNA]</scope>
    <source>
        <strain evidence="2 3">216_PA32_1</strain>
    </source>
</reference>
<accession>A0A844WE94</accession>
<feature type="domain" description="FAS1-like dehydratase" evidence="1">
    <location>
        <begin position="54"/>
        <end position="137"/>
    </location>
</feature>
<organism evidence="2 3">
    <name type="scientific">Pseudooceanicola pacificus</name>
    <dbReference type="NCBI Taxonomy" id="2676438"/>
    <lineage>
        <taxon>Bacteria</taxon>
        <taxon>Pseudomonadati</taxon>
        <taxon>Pseudomonadota</taxon>
        <taxon>Alphaproteobacteria</taxon>
        <taxon>Rhodobacterales</taxon>
        <taxon>Paracoccaceae</taxon>
        <taxon>Pseudooceanicola</taxon>
    </lineage>
</organism>